<comment type="caution">
    <text evidence="1">The sequence shown here is derived from an EMBL/GenBank/DDBJ whole genome shotgun (WGS) entry which is preliminary data.</text>
</comment>
<name>A0ABQ0JXM3_9BACT</name>
<evidence type="ECO:0000313" key="1">
    <source>
        <dbReference type="EMBL" id="GAN33461.1"/>
    </source>
</evidence>
<reference evidence="2" key="1">
    <citation type="journal article" date="2015" name="Genome Announc.">
        <title>Draft Genome Sequence of an Anaerobic Ammonium-Oxidizing Bacterium, "Candidatus Brocadia sinica".</title>
        <authorList>
            <person name="Oshiki M."/>
            <person name="Shinyako-Hata K."/>
            <person name="Satoh H."/>
            <person name="Okabe S."/>
        </authorList>
    </citation>
    <scope>NUCLEOTIDE SEQUENCE [LARGE SCALE GENOMIC DNA]</scope>
    <source>
        <strain evidence="2">JPN1</strain>
    </source>
</reference>
<gene>
    <name evidence="1" type="ORF">BROSI_A1985</name>
</gene>
<dbReference type="Proteomes" id="UP000032309">
    <property type="component" value="Unassembled WGS sequence"/>
</dbReference>
<evidence type="ECO:0000313" key="2">
    <source>
        <dbReference type="Proteomes" id="UP000032309"/>
    </source>
</evidence>
<sequence>MGDISQGSLTKDTLIKVDRKIMETNFFGPVALTKALVE</sequence>
<keyword evidence="2" id="KW-1185">Reference proteome</keyword>
<proteinExistence type="predicted"/>
<accession>A0ABQ0JXM3</accession>
<dbReference type="EMBL" id="BAFN01000001">
    <property type="protein sequence ID" value="GAN33461.1"/>
    <property type="molecule type" value="Genomic_DNA"/>
</dbReference>
<protein>
    <submittedName>
        <fullName evidence="1">Dehydrogenases</fullName>
    </submittedName>
</protein>
<organism evidence="1 2">
    <name type="scientific">Candidatus Brocadia sinica JPN1</name>
    <dbReference type="NCBI Taxonomy" id="1197129"/>
    <lineage>
        <taxon>Bacteria</taxon>
        <taxon>Pseudomonadati</taxon>
        <taxon>Planctomycetota</taxon>
        <taxon>Candidatus Brocadiia</taxon>
        <taxon>Candidatus Brocadiales</taxon>
        <taxon>Candidatus Brocadiaceae</taxon>
        <taxon>Candidatus Brocadia</taxon>
    </lineage>
</organism>